<dbReference type="Gene3D" id="3.90.640.10">
    <property type="entry name" value="Actin, Chain A, domain 4"/>
    <property type="match status" value="1"/>
</dbReference>
<dbReference type="FunFam" id="3.30.420.40:FF:000018">
    <property type="entry name" value="Actin-like protein (Centractin)"/>
    <property type="match status" value="1"/>
</dbReference>
<evidence type="ECO:0000256" key="7">
    <source>
        <dbReference type="ARBA" id="ARBA00083222"/>
    </source>
</evidence>
<gene>
    <name evidence="8" type="ORF">GNLVRS02_ARAD1C35244g</name>
</gene>
<proteinExistence type="inferred from homology"/>
<sequence length="378" mass="42049">MEYDDVLLNQPVVFDNGSGTIKAGIAGQDKPNTYFPSYVGRPKHARIMAGAIEGDTFIGSAAQQYRGLLKLNYPLEHGIVKDWDDMERIWQHVYSEELKIQSEEHPVLLTEAPLNPRANRQAAAQLMFETFNVPALYISIQAVLALYSSGRTTGMVLDSGDGVTHAVPVYGGFSVPQAIQRVDIAGRDVTEHLQRLLRRSGTNLYTSAEKEIVRNIKENHCYLAPDINREEKEWSDELSPTELYRLPDGQTIKLGPERFRAPEVLFSPHLIGSEADGVHQMVANAIARTDIDLRGALYESIVLSGGSTLTKGFGDRLLSELKVLAPKNTKLKIYAPPERKYSTWIGGSILAGLSTFKKMWVSVEDWNENPGLIHVKSM</sequence>
<dbReference type="CDD" id="cd10216">
    <property type="entry name" value="ASKHA_NBD_Arp1"/>
    <property type="match status" value="1"/>
</dbReference>
<evidence type="ECO:0000313" key="8">
    <source>
        <dbReference type="EMBL" id="CDP35425.1"/>
    </source>
</evidence>
<comment type="similarity">
    <text evidence="4">Belongs to the actin family. ARP1 subfamily.</text>
</comment>
<name>A0A060T2S9_BLAAD</name>
<dbReference type="PhylomeDB" id="A0A060T2S9"/>
<dbReference type="PROSITE" id="PS01132">
    <property type="entry name" value="ACTINS_ACT_LIKE"/>
    <property type="match status" value="1"/>
</dbReference>
<evidence type="ECO:0000256" key="1">
    <source>
        <dbReference type="ARBA" id="ARBA00004245"/>
    </source>
</evidence>
<dbReference type="AlphaFoldDB" id="A0A060T2S9"/>
<dbReference type="Pfam" id="PF00022">
    <property type="entry name" value="Actin"/>
    <property type="match status" value="1"/>
</dbReference>
<organism evidence="8">
    <name type="scientific">Blastobotrys adeninivorans</name>
    <name type="common">Yeast</name>
    <name type="synonym">Arxula adeninivorans</name>
    <dbReference type="NCBI Taxonomy" id="409370"/>
    <lineage>
        <taxon>Eukaryota</taxon>
        <taxon>Fungi</taxon>
        <taxon>Dikarya</taxon>
        <taxon>Ascomycota</taxon>
        <taxon>Saccharomycotina</taxon>
        <taxon>Dipodascomycetes</taxon>
        <taxon>Dipodascales</taxon>
        <taxon>Trichomonascaceae</taxon>
        <taxon>Blastobotrys</taxon>
    </lineage>
</organism>
<dbReference type="PANTHER" id="PTHR11937">
    <property type="entry name" value="ACTIN"/>
    <property type="match status" value="1"/>
</dbReference>
<protein>
    <recommendedName>
        <fullName evidence="5">Centractin</fullName>
    </recommendedName>
    <alternativeName>
        <fullName evidence="6">Actin-like protein</fullName>
    </alternativeName>
    <alternativeName>
        <fullName evidence="7">Actin-related protein 1</fullName>
    </alternativeName>
</protein>
<dbReference type="GO" id="GO:0005869">
    <property type="term" value="C:dynactin complex"/>
    <property type="evidence" value="ECO:0007669"/>
    <property type="project" value="UniProtKB-ARBA"/>
</dbReference>
<evidence type="ECO:0000256" key="2">
    <source>
        <dbReference type="ARBA" id="ARBA00022490"/>
    </source>
</evidence>
<dbReference type="PRINTS" id="PR00190">
    <property type="entry name" value="ACTIN"/>
</dbReference>
<keyword evidence="2" id="KW-0963">Cytoplasm</keyword>
<keyword evidence="3" id="KW-0206">Cytoskeleton</keyword>
<comment type="subcellular location">
    <subcellularLocation>
        <location evidence="1">Cytoplasm</location>
        <location evidence="1">Cytoskeleton</location>
    </subcellularLocation>
</comment>
<dbReference type="SMART" id="SM00268">
    <property type="entry name" value="ACTIN"/>
    <property type="match status" value="1"/>
</dbReference>
<dbReference type="InterPro" id="IPR020902">
    <property type="entry name" value="Actin/actin-like_CS"/>
</dbReference>
<dbReference type="Gene3D" id="3.30.420.40">
    <property type="match status" value="2"/>
</dbReference>
<evidence type="ECO:0000256" key="4">
    <source>
        <dbReference type="ARBA" id="ARBA00038483"/>
    </source>
</evidence>
<accession>A0A060T2S9</accession>
<evidence type="ECO:0000256" key="3">
    <source>
        <dbReference type="ARBA" id="ARBA00023212"/>
    </source>
</evidence>
<dbReference type="FunFam" id="3.90.640.10:FF:000007">
    <property type="entry name" value="Actin like 7B"/>
    <property type="match status" value="1"/>
</dbReference>
<reference evidence="8" key="2">
    <citation type="submission" date="2014-06" db="EMBL/GenBank/DDBJ databases">
        <title>The complete genome of Blastobotrys (Arxula) adeninivorans LS3 - a yeast of biotechnological interest.</title>
        <authorList>
            <person name="Kunze G."/>
            <person name="Gaillardin C."/>
            <person name="Czernicka M."/>
            <person name="Durrens P."/>
            <person name="Martin T."/>
            <person name="Boer E."/>
            <person name="Gabaldon T."/>
            <person name="Cruz J."/>
            <person name="Talla E."/>
            <person name="Marck C."/>
            <person name="Goffeau A."/>
            <person name="Barbe V."/>
            <person name="Baret P."/>
            <person name="Baronian K."/>
            <person name="Beier S."/>
            <person name="Bleykasten C."/>
            <person name="Bode R."/>
            <person name="Casaregola S."/>
            <person name="Despons L."/>
            <person name="Fairhead C."/>
            <person name="Giersberg M."/>
            <person name="Gierski P."/>
            <person name="Hahnel U."/>
            <person name="Hartmann A."/>
            <person name="Jankowska D."/>
            <person name="Jubin C."/>
            <person name="Jung P."/>
            <person name="Lafontaine I."/>
            <person name="Leh-Louis V."/>
            <person name="Lemaire M."/>
            <person name="Marcet-Houben M."/>
            <person name="Mascher M."/>
            <person name="Morel G."/>
            <person name="Richard G.-F."/>
            <person name="Riechen J."/>
            <person name="Sacerdot C."/>
            <person name="Sarkar A."/>
            <person name="Savel G."/>
            <person name="Schacherer J."/>
            <person name="Sherman D."/>
            <person name="Straub M.-L."/>
            <person name="Stein N."/>
            <person name="Thierry A."/>
            <person name="Trautwein-Schult A."/>
            <person name="Westhof E."/>
            <person name="Worch S."/>
            <person name="Dujon B."/>
            <person name="Souciet J.-L."/>
            <person name="Wincker P."/>
            <person name="Scholz U."/>
            <person name="Neuveglise N."/>
        </authorList>
    </citation>
    <scope>NUCLEOTIDE SEQUENCE</scope>
    <source>
        <strain evidence="8">LS3</strain>
    </source>
</reference>
<evidence type="ECO:0000256" key="6">
    <source>
        <dbReference type="ARBA" id="ARBA00076361"/>
    </source>
</evidence>
<dbReference type="SUPFAM" id="SSF53067">
    <property type="entry name" value="Actin-like ATPase domain"/>
    <property type="match status" value="2"/>
</dbReference>
<reference evidence="8" key="1">
    <citation type="submission" date="2014-02" db="EMBL/GenBank/DDBJ databases">
        <authorList>
            <person name="Genoscope - CEA"/>
        </authorList>
    </citation>
    <scope>NUCLEOTIDE SEQUENCE</scope>
    <source>
        <strain evidence="8">LS3</strain>
    </source>
</reference>
<evidence type="ECO:0000256" key="5">
    <source>
        <dbReference type="ARBA" id="ARBA00073387"/>
    </source>
</evidence>
<dbReference type="InterPro" id="IPR004000">
    <property type="entry name" value="Actin"/>
</dbReference>
<dbReference type="EMBL" id="HG937693">
    <property type="protein sequence ID" value="CDP35425.1"/>
    <property type="molecule type" value="Genomic_DNA"/>
</dbReference>
<dbReference type="InterPro" id="IPR043129">
    <property type="entry name" value="ATPase_NBD"/>
</dbReference>